<gene>
    <name evidence="1" type="ORF">M8818_000472</name>
</gene>
<sequence>MNNSPYSRPPDRHRLDIPPQVLAISPLDDLADIARVTRTSRLLHYMTLPQLYRQVTLTAYPETRYINGRPEGFGSGSPFAMALSGLMTSNAAAYVKEFRVRGSWKESGVEEYSQGKVPDSTMLLNVVVRGAIDKMVNMESFTWDLDTKPLKSIYQGLSIRTSLTSLSIDFPPSRIPRPTVLIPPIPSLKALRVSNLDPMCAQDDISLLLVGSKNLEELKMHWNPRMRDGAEPSINLHTYFGRCIAAHHQLKIKHIGLQNFYGANRGEFAKIFDTTVMAHTEFIDVFGGVGGKSSNAFVDLTWKEVPKDVRFMWKSHRSNEPAPQHASILESFTGLEYFYMVSAKPPPRDDKTTPNGDAISPGTTSPLTPYGSPWRDQEHDTSHLGKDYLDALMPRHGSTLKHLLLSDQWAITGDNISQLVRSCPNLEQLGLAVEFASMEILRVLLPFLPKLKAMRLLANPALSRALTEDRFFEDPEQSMAKMGVHVSQSGFKSLRWIGVGDLIFRVGDEYQAELEDGTKEWRRQIIQATRDDVNDVAIWSKDVLMI</sequence>
<comment type="caution">
    <text evidence="1">The sequence shown here is derived from an EMBL/GenBank/DDBJ whole genome shotgun (WGS) entry which is preliminary data.</text>
</comment>
<proteinExistence type="predicted"/>
<keyword evidence="2" id="KW-1185">Reference proteome</keyword>
<dbReference type="Proteomes" id="UP001320706">
    <property type="component" value="Unassembled WGS sequence"/>
</dbReference>
<accession>A0ACC3SMX7</accession>
<evidence type="ECO:0000313" key="2">
    <source>
        <dbReference type="Proteomes" id="UP001320706"/>
    </source>
</evidence>
<evidence type="ECO:0000313" key="1">
    <source>
        <dbReference type="EMBL" id="KAK8220056.1"/>
    </source>
</evidence>
<name>A0ACC3SMX7_9PEZI</name>
<protein>
    <submittedName>
        <fullName evidence="1">Uncharacterized protein</fullName>
    </submittedName>
</protein>
<organism evidence="1 2">
    <name type="scientific">Zalaria obscura</name>
    <dbReference type="NCBI Taxonomy" id="2024903"/>
    <lineage>
        <taxon>Eukaryota</taxon>
        <taxon>Fungi</taxon>
        <taxon>Dikarya</taxon>
        <taxon>Ascomycota</taxon>
        <taxon>Pezizomycotina</taxon>
        <taxon>Dothideomycetes</taxon>
        <taxon>Dothideomycetidae</taxon>
        <taxon>Dothideales</taxon>
        <taxon>Zalariaceae</taxon>
        <taxon>Zalaria</taxon>
    </lineage>
</organism>
<dbReference type="EMBL" id="JAMKPW020000002">
    <property type="protein sequence ID" value="KAK8220056.1"/>
    <property type="molecule type" value="Genomic_DNA"/>
</dbReference>
<reference evidence="1" key="1">
    <citation type="submission" date="2024-02" db="EMBL/GenBank/DDBJ databases">
        <title>Metagenome Assembled Genome of Zalaria obscura JY119.</title>
        <authorList>
            <person name="Vighnesh L."/>
            <person name="Jagadeeshwari U."/>
            <person name="Venkata Ramana C."/>
            <person name="Sasikala C."/>
        </authorList>
    </citation>
    <scope>NUCLEOTIDE SEQUENCE</scope>
    <source>
        <strain evidence="1">JY119</strain>
    </source>
</reference>